<accession>A0A6P1TG67</accession>
<feature type="coiled-coil region" evidence="1">
    <location>
        <begin position="19"/>
        <end position="118"/>
    </location>
</feature>
<dbReference type="KEGG" id="anr:Ana3638_00200"/>
<organism evidence="2 3">
    <name type="scientific">Anaerocolumna sedimenticola</name>
    <dbReference type="NCBI Taxonomy" id="2696063"/>
    <lineage>
        <taxon>Bacteria</taxon>
        <taxon>Bacillati</taxon>
        <taxon>Bacillota</taxon>
        <taxon>Clostridia</taxon>
        <taxon>Lachnospirales</taxon>
        <taxon>Lachnospiraceae</taxon>
        <taxon>Anaerocolumna</taxon>
    </lineage>
</organism>
<keyword evidence="3" id="KW-1185">Reference proteome</keyword>
<sequence length="312" mass="36459">MFEDINKELEELKQGMYRYEKIKTMLEALKDQQKQLEEKNKILEKDLDKEESDIEHLNKKSLTSIFYTILGSKEEQMEKERQEALAARLKLDDNIKQMSETRYQISKLLDERKNYENNERLFNNLYKKKYNLLKESSTEESQEILELEDRISHYKAYIKEVQEAILAGKRVMEQINSAESSLDSAEGWGTWDMFGGGLLTDMIKHSHIDDAKAAASCIQTLLNQFRTELADIKINSEIHIDIEGFAKFADFFFDGLISDWVIQSRINESLDSVRKVKDEVNNVLNKLEKLYSSVENNITECNEEIANKIERA</sequence>
<dbReference type="Proteomes" id="UP000464314">
    <property type="component" value="Chromosome"/>
</dbReference>
<dbReference type="RefSeq" id="WP_161835974.1">
    <property type="nucleotide sequence ID" value="NZ_CP048000.1"/>
</dbReference>
<dbReference type="AlphaFoldDB" id="A0A6P1TG67"/>
<reference evidence="2 3" key="1">
    <citation type="submission" date="2020-01" db="EMBL/GenBank/DDBJ databases">
        <title>Genome analysis of Anaerocolumna sp. CBA3638.</title>
        <authorList>
            <person name="Kim J."/>
            <person name="Roh S.W."/>
        </authorList>
    </citation>
    <scope>NUCLEOTIDE SEQUENCE [LARGE SCALE GENOMIC DNA]</scope>
    <source>
        <strain evidence="2 3">CBA3638</strain>
    </source>
</reference>
<name>A0A6P1TG67_9FIRM</name>
<proteinExistence type="predicted"/>
<gene>
    <name evidence="2" type="ORF">Ana3638_00200</name>
</gene>
<keyword evidence="1" id="KW-0175">Coiled coil</keyword>
<dbReference type="EMBL" id="CP048000">
    <property type="protein sequence ID" value="QHQ59413.1"/>
    <property type="molecule type" value="Genomic_DNA"/>
</dbReference>
<evidence type="ECO:0000256" key="1">
    <source>
        <dbReference type="SAM" id="Coils"/>
    </source>
</evidence>
<feature type="coiled-coil region" evidence="1">
    <location>
        <begin position="270"/>
        <end position="311"/>
    </location>
</feature>
<evidence type="ECO:0000313" key="2">
    <source>
        <dbReference type="EMBL" id="QHQ59413.1"/>
    </source>
</evidence>
<protein>
    <submittedName>
        <fullName evidence="2">Uncharacterized protein</fullName>
    </submittedName>
</protein>
<evidence type="ECO:0000313" key="3">
    <source>
        <dbReference type="Proteomes" id="UP000464314"/>
    </source>
</evidence>